<sequence>MNNPSFDISVNILNEILKVHRRDIQSDKSDMHSHELELIRSVQIPRIQHFVEAGKPIEFVLPAFPAKSPNPGKVIGRLPDLAERLSLQSLDKLCADIQRFYTPGAHLTICSDGRVFGDVIGVDDNDISQYQAVIGRLIAQKHADHLRLYNLEDCTRFNAPSRDFDTLRQLMIDNHADSLFAIKSTLMKSDEGVALYRAISRFMFEDGLTPDYSGSRTALQRKAKLMAVEVIQRSWAWGDLLAKEFPHAIRLSIHPQAPSSLKIGIHMMPTHDCWITPWHGVAVETGGRVVLMSRKNAQLCGARLVMQDGQPSHYVMAASQVDELTPAIVQWQGAHA</sequence>
<dbReference type="InterPro" id="IPR007817">
    <property type="entry name" value="Isocyanide_synthase_DIT1"/>
</dbReference>
<proteinExistence type="predicted"/>
<dbReference type="InterPro" id="IPR017133">
    <property type="entry name" value="PvcA"/>
</dbReference>
<evidence type="ECO:0000313" key="4">
    <source>
        <dbReference type="Proteomes" id="UP000408764"/>
    </source>
</evidence>
<keyword evidence="6" id="KW-1185">Reference proteome</keyword>
<evidence type="ECO:0000313" key="1">
    <source>
        <dbReference type="EMBL" id="MBK3460293.1"/>
    </source>
</evidence>
<name>A0A5P1DIX8_9PSED</name>
<dbReference type="PIRSF" id="PIRSF037196">
    <property type="entry name" value="Pyoverdine_chromoph_PvcA"/>
    <property type="match status" value="1"/>
</dbReference>
<dbReference type="Proteomes" id="UP000432048">
    <property type="component" value="Unassembled WGS sequence"/>
</dbReference>
<accession>A0A5P1DIX8</accession>
<dbReference type="PANTHER" id="PTHR37285:SF5">
    <property type="entry name" value="SPORE WALL MATURATION PROTEIN DIT1"/>
    <property type="match status" value="1"/>
</dbReference>
<dbReference type="AlphaFoldDB" id="A0A5P1DIX8"/>
<dbReference type="EMBL" id="VOIW01000010">
    <property type="protein sequence ID" value="MRJ40475.1"/>
    <property type="molecule type" value="Genomic_DNA"/>
</dbReference>
<evidence type="ECO:0000313" key="2">
    <source>
        <dbReference type="EMBL" id="MRJ21142.1"/>
    </source>
</evidence>
<reference evidence="1 6" key="2">
    <citation type="submission" date="2021-01" db="EMBL/GenBank/DDBJ databases">
        <title>Antibiotic resistance and phylogeny of Pseudomonas spp. isolated over three decades from chicken meat in the Norwegian food chain.</title>
        <authorList>
            <person name="Moen B."/>
        </authorList>
    </citation>
    <scope>NUCLEOTIDE SEQUENCE [LARGE SCALE GENOMIC DNA]</scope>
    <source>
        <strain evidence="1 6">MF6766</strain>
    </source>
</reference>
<dbReference type="OrthoDB" id="860574at2"/>
<dbReference type="Proteomes" id="UP000408764">
    <property type="component" value="Unassembled WGS sequence"/>
</dbReference>
<gene>
    <name evidence="3" type="ORF">FRT59_26395</name>
    <name evidence="2" type="ORF">FRT60_12485</name>
    <name evidence="1" type="ORF">JJD71_14600</name>
</gene>
<dbReference type="Gene3D" id="3.30.60.140">
    <property type="match status" value="1"/>
</dbReference>
<evidence type="ECO:0000313" key="5">
    <source>
        <dbReference type="Proteomes" id="UP000432048"/>
    </source>
</evidence>
<dbReference type="PANTHER" id="PTHR37285">
    <property type="entry name" value="SPORE WALL MATURATION PROTEIN DIT1"/>
    <property type="match status" value="1"/>
</dbReference>
<protein>
    <submittedName>
        <fullName evidence="1">Isocyanide synthase family protein</fullName>
    </submittedName>
    <submittedName>
        <fullName evidence="3">Paerucumarin biosynthesis protein PvcA</fullName>
    </submittedName>
</protein>
<dbReference type="EMBL" id="VOIX01000004">
    <property type="protein sequence ID" value="MRJ21142.1"/>
    <property type="molecule type" value="Genomic_DNA"/>
</dbReference>
<evidence type="ECO:0000313" key="3">
    <source>
        <dbReference type="EMBL" id="MRJ40475.1"/>
    </source>
</evidence>
<organism evidence="3 4">
    <name type="scientific">Pseudomonas haemolytica</name>
    <dbReference type="NCBI Taxonomy" id="2600065"/>
    <lineage>
        <taxon>Bacteria</taxon>
        <taxon>Pseudomonadati</taxon>
        <taxon>Pseudomonadota</taxon>
        <taxon>Gammaproteobacteria</taxon>
        <taxon>Pseudomonadales</taxon>
        <taxon>Pseudomonadaceae</taxon>
        <taxon>Pseudomonas</taxon>
    </lineage>
</organism>
<dbReference type="RefSeq" id="WP_153838490.1">
    <property type="nucleotide sequence ID" value="NZ_JAEKCT010000019.1"/>
</dbReference>
<comment type="caution">
    <text evidence="3">The sequence shown here is derived from an EMBL/GenBank/DDBJ whole genome shotgun (WGS) entry which is preliminary data.</text>
</comment>
<reference evidence="4 5" key="1">
    <citation type="submission" date="2019-08" db="EMBL/GenBank/DDBJ databases">
        <title>Pseudomonas haemolytica sp. nov. isolated from raw milk and skim milk concentrate.</title>
        <authorList>
            <person name="Hofmann K."/>
            <person name="Huptas C."/>
            <person name="Doll E."/>
            <person name="Scherer S."/>
            <person name="Wenning M."/>
        </authorList>
    </citation>
    <scope>NUCLEOTIDE SEQUENCE [LARGE SCALE GENOMIC DNA]</scope>
    <source>
        <strain evidence="3 4">DSM 108987</strain>
        <strain evidence="2 5">DSM 108988</strain>
    </source>
</reference>
<dbReference type="Pfam" id="PF05141">
    <property type="entry name" value="DIT1_PvcA"/>
    <property type="match status" value="1"/>
</dbReference>
<dbReference type="Proteomes" id="UP000620382">
    <property type="component" value="Unassembled WGS sequence"/>
</dbReference>
<evidence type="ECO:0000313" key="6">
    <source>
        <dbReference type="Proteomes" id="UP000620382"/>
    </source>
</evidence>
<dbReference type="EMBL" id="JAENSR010000003">
    <property type="protein sequence ID" value="MBK3460293.1"/>
    <property type="molecule type" value="Genomic_DNA"/>
</dbReference>